<dbReference type="AlphaFoldDB" id="A0A840PBR4"/>
<proteinExistence type="predicted"/>
<evidence type="ECO:0008006" key="3">
    <source>
        <dbReference type="Google" id="ProtNLM"/>
    </source>
</evidence>
<evidence type="ECO:0000313" key="1">
    <source>
        <dbReference type="EMBL" id="MBB5134870.1"/>
    </source>
</evidence>
<dbReference type="Proteomes" id="UP000578449">
    <property type="component" value="Unassembled WGS sequence"/>
</dbReference>
<dbReference type="EMBL" id="JACHGN010000009">
    <property type="protein sequence ID" value="MBB5134870.1"/>
    <property type="molecule type" value="Genomic_DNA"/>
</dbReference>
<sequence length="76" mass="8190">MMAAMRSVRKASRRPAPELIGLGEMTQDTEITSEVYDLRNIPLDEMGSEGDAILSNLARVNPAAARVLVAAFQSSV</sequence>
<protein>
    <recommendedName>
        <fullName evidence="3">FXSXX-COOH protein</fullName>
    </recommendedName>
</protein>
<keyword evidence="2" id="KW-1185">Reference proteome</keyword>
<gene>
    <name evidence="1" type="ORF">HNP84_004604</name>
</gene>
<evidence type="ECO:0000313" key="2">
    <source>
        <dbReference type="Proteomes" id="UP000578449"/>
    </source>
</evidence>
<reference evidence="1 2" key="1">
    <citation type="submission" date="2020-08" db="EMBL/GenBank/DDBJ databases">
        <title>Genomic Encyclopedia of Type Strains, Phase IV (KMG-IV): sequencing the most valuable type-strain genomes for metagenomic binning, comparative biology and taxonomic classification.</title>
        <authorList>
            <person name="Goeker M."/>
        </authorList>
    </citation>
    <scope>NUCLEOTIDE SEQUENCE [LARGE SCALE GENOMIC DNA]</scope>
    <source>
        <strain evidence="1 2">DSM 45615</strain>
    </source>
</reference>
<name>A0A840PBR4_9ACTN</name>
<organism evidence="1 2">
    <name type="scientific">Thermocatellispora tengchongensis</name>
    <dbReference type="NCBI Taxonomy" id="1073253"/>
    <lineage>
        <taxon>Bacteria</taxon>
        <taxon>Bacillati</taxon>
        <taxon>Actinomycetota</taxon>
        <taxon>Actinomycetes</taxon>
        <taxon>Streptosporangiales</taxon>
        <taxon>Streptosporangiaceae</taxon>
        <taxon>Thermocatellispora</taxon>
    </lineage>
</organism>
<comment type="caution">
    <text evidence="1">The sequence shown here is derived from an EMBL/GenBank/DDBJ whole genome shotgun (WGS) entry which is preliminary data.</text>
</comment>
<accession>A0A840PBR4</accession>
<dbReference type="RefSeq" id="WP_185051746.1">
    <property type="nucleotide sequence ID" value="NZ_BAABIX010000004.1"/>
</dbReference>